<dbReference type="AlphaFoldDB" id="A0AAU9PLT5"/>
<accession>A0AAU9PLT5</accession>
<evidence type="ECO:0000313" key="1">
    <source>
        <dbReference type="EMBL" id="CAH1450540.1"/>
    </source>
</evidence>
<comment type="caution">
    <text evidence="1">The sequence shown here is derived from an EMBL/GenBank/DDBJ whole genome shotgun (WGS) entry which is preliminary data.</text>
</comment>
<dbReference type="Gene3D" id="1.20.190.20">
    <property type="entry name" value="14-3-3 domain"/>
    <property type="match status" value="1"/>
</dbReference>
<protein>
    <submittedName>
        <fullName evidence="1">Uncharacterized protein</fullName>
    </submittedName>
</protein>
<gene>
    <name evidence="1" type="ORF">LVIROSA_LOCUS35963</name>
</gene>
<evidence type="ECO:0000313" key="2">
    <source>
        <dbReference type="Proteomes" id="UP001157418"/>
    </source>
</evidence>
<name>A0AAU9PLT5_9ASTR</name>
<dbReference type="InterPro" id="IPR036815">
    <property type="entry name" value="14-3-3_dom_sf"/>
</dbReference>
<sequence length="84" mass="9599">MNSPERACHLAKLSFDEAISELDSLMIIDASVSATTDGLGSLYIIEELHSDCNMSWTYSLFLHWNPCKRCASLMWMNLWKILKT</sequence>
<organism evidence="1 2">
    <name type="scientific">Lactuca virosa</name>
    <dbReference type="NCBI Taxonomy" id="75947"/>
    <lineage>
        <taxon>Eukaryota</taxon>
        <taxon>Viridiplantae</taxon>
        <taxon>Streptophyta</taxon>
        <taxon>Embryophyta</taxon>
        <taxon>Tracheophyta</taxon>
        <taxon>Spermatophyta</taxon>
        <taxon>Magnoliopsida</taxon>
        <taxon>eudicotyledons</taxon>
        <taxon>Gunneridae</taxon>
        <taxon>Pentapetalae</taxon>
        <taxon>asterids</taxon>
        <taxon>campanulids</taxon>
        <taxon>Asterales</taxon>
        <taxon>Asteraceae</taxon>
        <taxon>Cichorioideae</taxon>
        <taxon>Cichorieae</taxon>
        <taxon>Lactucinae</taxon>
        <taxon>Lactuca</taxon>
    </lineage>
</organism>
<dbReference type="EMBL" id="CAKMRJ010005634">
    <property type="protein sequence ID" value="CAH1450540.1"/>
    <property type="molecule type" value="Genomic_DNA"/>
</dbReference>
<dbReference type="Proteomes" id="UP001157418">
    <property type="component" value="Unassembled WGS sequence"/>
</dbReference>
<keyword evidence="2" id="KW-1185">Reference proteome</keyword>
<reference evidence="1 2" key="1">
    <citation type="submission" date="2022-01" db="EMBL/GenBank/DDBJ databases">
        <authorList>
            <person name="Xiong W."/>
            <person name="Schranz E."/>
        </authorList>
    </citation>
    <scope>NUCLEOTIDE SEQUENCE [LARGE SCALE GENOMIC DNA]</scope>
</reference>
<proteinExistence type="predicted"/>